<reference evidence="1 2" key="1">
    <citation type="submission" date="2023-11" db="EMBL/GenBank/DDBJ databases">
        <title>Halocaridina rubra genome assembly.</title>
        <authorList>
            <person name="Smith C."/>
        </authorList>
    </citation>
    <scope>NUCLEOTIDE SEQUENCE [LARGE SCALE GENOMIC DNA]</scope>
    <source>
        <strain evidence="1">EP-1</strain>
        <tissue evidence="1">Whole</tissue>
    </source>
</reference>
<dbReference type="Proteomes" id="UP001381693">
    <property type="component" value="Unassembled WGS sequence"/>
</dbReference>
<accession>A0AAN8X033</accession>
<gene>
    <name evidence="1" type="ORF">SK128_022370</name>
</gene>
<sequence length="65" mass="7053">MLLLAKEVPVKISATGALAKSVLQKVVSNVLPERLPVAETNSTRGLWQMALNLMLGNPKEQNGRK</sequence>
<proteinExistence type="predicted"/>
<name>A0AAN8X033_HALRR</name>
<organism evidence="1 2">
    <name type="scientific">Halocaridina rubra</name>
    <name type="common">Hawaiian red shrimp</name>
    <dbReference type="NCBI Taxonomy" id="373956"/>
    <lineage>
        <taxon>Eukaryota</taxon>
        <taxon>Metazoa</taxon>
        <taxon>Ecdysozoa</taxon>
        <taxon>Arthropoda</taxon>
        <taxon>Crustacea</taxon>
        <taxon>Multicrustacea</taxon>
        <taxon>Malacostraca</taxon>
        <taxon>Eumalacostraca</taxon>
        <taxon>Eucarida</taxon>
        <taxon>Decapoda</taxon>
        <taxon>Pleocyemata</taxon>
        <taxon>Caridea</taxon>
        <taxon>Atyoidea</taxon>
        <taxon>Atyidae</taxon>
        <taxon>Halocaridina</taxon>
    </lineage>
</organism>
<protein>
    <submittedName>
        <fullName evidence="1">Uncharacterized protein</fullName>
    </submittedName>
</protein>
<evidence type="ECO:0000313" key="1">
    <source>
        <dbReference type="EMBL" id="KAK7075541.1"/>
    </source>
</evidence>
<evidence type="ECO:0000313" key="2">
    <source>
        <dbReference type="Proteomes" id="UP001381693"/>
    </source>
</evidence>
<dbReference type="AlphaFoldDB" id="A0AAN8X033"/>
<keyword evidence="2" id="KW-1185">Reference proteome</keyword>
<feature type="non-terminal residue" evidence="1">
    <location>
        <position position="65"/>
    </location>
</feature>
<comment type="caution">
    <text evidence="1">The sequence shown here is derived from an EMBL/GenBank/DDBJ whole genome shotgun (WGS) entry which is preliminary data.</text>
</comment>
<dbReference type="EMBL" id="JAXCGZ010010452">
    <property type="protein sequence ID" value="KAK7075541.1"/>
    <property type="molecule type" value="Genomic_DNA"/>
</dbReference>